<dbReference type="GO" id="GO:0030328">
    <property type="term" value="P:prenylcysteine catabolic process"/>
    <property type="evidence" value="ECO:0007669"/>
    <property type="project" value="InterPro"/>
</dbReference>
<comment type="caution">
    <text evidence="10">The sequence shown here is derived from an EMBL/GenBank/DDBJ whole genome shotgun (WGS) entry which is preliminary data.</text>
</comment>
<evidence type="ECO:0000256" key="7">
    <source>
        <dbReference type="ARBA" id="ARBA00023180"/>
    </source>
</evidence>
<keyword evidence="4 8" id="KW-0732">Signal</keyword>
<dbReference type="GeneID" id="41970226"/>
<dbReference type="RefSeq" id="XP_030999981.1">
    <property type="nucleotide sequence ID" value="XM_031137005.1"/>
</dbReference>
<dbReference type="GO" id="GO:0001735">
    <property type="term" value="F:prenylcysteine oxidase activity"/>
    <property type="evidence" value="ECO:0007669"/>
    <property type="project" value="InterPro"/>
</dbReference>
<keyword evidence="5" id="KW-0274">FAD</keyword>
<evidence type="ECO:0000256" key="3">
    <source>
        <dbReference type="ARBA" id="ARBA00022630"/>
    </source>
</evidence>
<protein>
    <recommendedName>
        <fullName evidence="9">Prenylcysteine lyase domain-containing protein</fullName>
    </recommendedName>
</protein>
<dbReference type="OrthoDB" id="437369at2759"/>
<evidence type="ECO:0000259" key="9">
    <source>
        <dbReference type="Pfam" id="PF07156"/>
    </source>
</evidence>
<evidence type="ECO:0000256" key="1">
    <source>
        <dbReference type="ARBA" id="ARBA00001974"/>
    </source>
</evidence>
<feature type="signal peptide" evidence="8">
    <location>
        <begin position="1"/>
        <end position="23"/>
    </location>
</feature>
<evidence type="ECO:0000256" key="2">
    <source>
        <dbReference type="ARBA" id="ARBA00009967"/>
    </source>
</evidence>
<dbReference type="InterPro" id="IPR010795">
    <property type="entry name" value="Prenylcys_lyase"/>
</dbReference>
<dbReference type="Pfam" id="PF13450">
    <property type="entry name" value="NAD_binding_8"/>
    <property type="match status" value="1"/>
</dbReference>
<dbReference type="EMBL" id="SKBQ01000011">
    <property type="protein sequence ID" value="TPX18270.1"/>
    <property type="molecule type" value="Genomic_DNA"/>
</dbReference>
<feature type="chain" id="PRO_5021194413" description="Prenylcysteine lyase domain-containing protein" evidence="8">
    <location>
        <begin position="24"/>
        <end position="580"/>
    </location>
</feature>
<evidence type="ECO:0000313" key="10">
    <source>
        <dbReference type="EMBL" id="TPX18270.1"/>
    </source>
</evidence>
<dbReference type="InParanoid" id="A0A507BNE1"/>
<dbReference type="Pfam" id="PF07156">
    <property type="entry name" value="Prenylcys_lyase"/>
    <property type="match status" value="2"/>
</dbReference>
<keyword evidence="3" id="KW-0285">Flavoprotein</keyword>
<evidence type="ECO:0000313" key="11">
    <source>
        <dbReference type="Proteomes" id="UP000319257"/>
    </source>
</evidence>
<dbReference type="PIRSF" id="PIRSF036292">
    <property type="entry name" value="Prenylcysteine_oxidase"/>
    <property type="match status" value="1"/>
</dbReference>
<feature type="domain" description="Prenylcysteine lyase" evidence="9">
    <location>
        <begin position="141"/>
        <end position="217"/>
    </location>
</feature>
<dbReference type="GO" id="GO:0030327">
    <property type="term" value="P:prenylated protein catabolic process"/>
    <property type="evidence" value="ECO:0007669"/>
    <property type="project" value="TreeGrafter"/>
</dbReference>
<feature type="domain" description="Prenylcysteine lyase" evidence="9">
    <location>
        <begin position="264"/>
        <end position="542"/>
    </location>
</feature>
<gene>
    <name evidence="10" type="ORF">E0L32_002779</name>
</gene>
<dbReference type="PANTHER" id="PTHR15944">
    <property type="entry name" value="FARNESYLCYSTEINE LYASE"/>
    <property type="match status" value="1"/>
</dbReference>
<evidence type="ECO:0000256" key="4">
    <source>
        <dbReference type="ARBA" id="ARBA00022729"/>
    </source>
</evidence>
<organism evidence="10 11">
    <name type="scientific">Thyridium curvatum</name>
    <dbReference type="NCBI Taxonomy" id="1093900"/>
    <lineage>
        <taxon>Eukaryota</taxon>
        <taxon>Fungi</taxon>
        <taxon>Dikarya</taxon>
        <taxon>Ascomycota</taxon>
        <taxon>Pezizomycotina</taxon>
        <taxon>Sordariomycetes</taxon>
        <taxon>Sordariomycetidae</taxon>
        <taxon>Thyridiales</taxon>
        <taxon>Thyridiaceae</taxon>
        <taxon>Thyridium</taxon>
    </lineage>
</organism>
<comment type="similarity">
    <text evidence="2">Belongs to the prenylcysteine oxidase family.</text>
</comment>
<sequence>MKLAPSLVAVATALHSAIAGAASATRESNDQLSVRQIAIIGAGAAGASTSFHLRQFARERGIPINITVFEKTERIGGRTLTVDVYEDQAQPAELGASIFIKLNHILWNATERFNLPLREPELGGDGILAIWDGDKFVYQQDEDSWYWWNIAKLFWKYGTSPYRTQKLMQSVIDKFLKLYEEPYFPFPSLSLRAQELELTHITGQTGTQFLSQNKVSYSCTFDEHLTHETRSRSCSLTTSFKQAPGSIMPPTWLTFTGLRQCEQVSMAPEGASQVAGGNWQIFSHMVAESGARILPNISVLGIELAKDDQTGKYHLKTAPTDSVSTPDFEDTSVFDNVVIATPFQFSGIKTGEGVLTDAIDEIPYIKLHVTLFTSPFRLSAAFFNLDAGSQVPTSVLTTLSSDDSPDSGTQGAGKAGFYSISTLKTVVHPSTGKKEFLYKIFSPEKVTAEFLSALLGVEVDEPFTENVSSEGPDSVKPISWYYPHVFYSYPKELPRVTFQDPVLGPGLYYTSGIESFISTMETSALMGMNVARLIVDDASATKKKGEGQKIPHAQAEGAQRVVLKGYMTRPTVDPYIVEEL</sequence>
<dbReference type="STRING" id="1093900.A0A507BNE1"/>
<keyword evidence="6" id="KW-0560">Oxidoreductase</keyword>
<dbReference type="InterPro" id="IPR036188">
    <property type="entry name" value="FAD/NAD-bd_sf"/>
</dbReference>
<evidence type="ECO:0000256" key="6">
    <source>
        <dbReference type="ARBA" id="ARBA00023002"/>
    </source>
</evidence>
<dbReference type="AlphaFoldDB" id="A0A507BNE1"/>
<dbReference type="SUPFAM" id="SSF51905">
    <property type="entry name" value="FAD/NAD(P)-binding domain"/>
    <property type="match status" value="1"/>
</dbReference>
<keyword evidence="11" id="KW-1185">Reference proteome</keyword>
<dbReference type="InterPro" id="IPR017046">
    <property type="entry name" value="Prenylcysteine_Oxase1"/>
</dbReference>
<comment type="cofactor">
    <cofactor evidence="1">
        <name>FAD</name>
        <dbReference type="ChEBI" id="CHEBI:57692"/>
    </cofactor>
</comment>
<keyword evidence="7" id="KW-0325">Glycoprotein</keyword>
<dbReference type="Gene3D" id="3.50.50.60">
    <property type="entry name" value="FAD/NAD(P)-binding domain"/>
    <property type="match status" value="1"/>
</dbReference>
<evidence type="ECO:0000256" key="8">
    <source>
        <dbReference type="SAM" id="SignalP"/>
    </source>
</evidence>
<accession>A0A507BNE1</accession>
<proteinExistence type="inferred from homology"/>
<evidence type="ECO:0000256" key="5">
    <source>
        <dbReference type="ARBA" id="ARBA00022827"/>
    </source>
</evidence>
<name>A0A507BNE1_9PEZI</name>
<dbReference type="PANTHER" id="PTHR15944:SF0">
    <property type="entry name" value="PRENYLCYSTEINE LYASE DOMAIN-CONTAINING PROTEIN"/>
    <property type="match status" value="1"/>
</dbReference>
<dbReference type="Proteomes" id="UP000319257">
    <property type="component" value="Unassembled WGS sequence"/>
</dbReference>
<reference evidence="10 11" key="1">
    <citation type="submission" date="2019-06" db="EMBL/GenBank/DDBJ databases">
        <title>Draft genome sequence of the filamentous fungus Phialemoniopsis curvata isolated from diesel fuel.</title>
        <authorList>
            <person name="Varaljay V.A."/>
            <person name="Lyon W.J."/>
            <person name="Crouch A.L."/>
            <person name="Drake C.E."/>
            <person name="Hollomon J.M."/>
            <person name="Nadeau L.J."/>
            <person name="Nunn H.S."/>
            <person name="Stevenson B.S."/>
            <person name="Bojanowski C.L."/>
            <person name="Crookes-Goodson W.J."/>
        </authorList>
    </citation>
    <scope>NUCLEOTIDE SEQUENCE [LARGE SCALE GENOMIC DNA]</scope>
    <source>
        <strain evidence="10 11">D216</strain>
    </source>
</reference>